<evidence type="ECO:0000313" key="3">
    <source>
        <dbReference type="Proteomes" id="UP001177023"/>
    </source>
</evidence>
<gene>
    <name evidence="2" type="ORF">MSPICULIGERA_LOCUS19641</name>
</gene>
<organism evidence="2 3">
    <name type="scientific">Mesorhabditis spiculigera</name>
    <dbReference type="NCBI Taxonomy" id="96644"/>
    <lineage>
        <taxon>Eukaryota</taxon>
        <taxon>Metazoa</taxon>
        <taxon>Ecdysozoa</taxon>
        <taxon>Nematoda</taxon>
        <taxon>Chromadorea</taxon>
        <taxon>Rhabditida</taxon>
        <taxon>Rhabditina</taxon>
        <taxon>Rhabditomorpha</taxon>
        <taxon>Rhabditoidea</taxon>
        <taxon>Rhabditidae</taxon>
        <taxon>Mesorhabditinae</taxon>
        <taxon>Mesorhabditis</taxon>
    </lineage>
</organism>
<evidence type="ECO:0000256" key="1">
    <source>
        <dbReference type="SAM" id="SignalP"/>
    </source>
</evidence>
<dbReference type="Proteomes" id="UP001177023">
    <property type="component" value="Unassembled WGS sequence"/>
</dbReference>
<dbReference type="AlphaFoldDB" id="A0AA36D5J3"/>
<keyword evidence="3" id="KW-1185">Reference proteome</keyword>
<keyword evidence="1" id="KW-0732">Signal</keyword>
<proteinExistence type="predicted"/>
<feature type="chain" id="PRO_5041296882" evidence="1">
    <location>
        <begin position="20"/>
        <end position="102"/>
    </location>
</feature>
<dbReference type="EMBL" id="CATQJA010002663">
    <property type="protein sequence ID" value="CAJ0581482.1"/>
    <property type="molecule type" value="Genomic_DNA"/>
</dbReference>
<comment type="caution">
    <text evidence="2">The sequence shown here is derived from an EMBL/GenBank/DDBJ whole genome shotgun (WGS) entry which is preliminary data.</text>
</comment>
<feature type="signal peptide" evidence="1">
    <location>
        <begin position="1"/>
        <end position="19"/>
    </location>
</feature>
<feature type="non-terminal residue" evidence="2">
    <location>
        <position position="102"/>
    </location>
</feature>
<evidence type="ECO:0000313" key="2">
    <source>
        <dbReference type="EMBL" id="CAJ0581482.1"/>
    </source>
</evidence>
<name>A0AA36D5J3_9BILA</name>
<reference evidence="2" key="1">
    <citation type="submission" date="2023-06" db="EMBL/GenBank/DDBJ databases">
        <authorList>
            <person name="Delattre M."/>
        </authorList>
    </citation>
    <scope>NUCLEOTIDE SEQUENCE</scope>
    <source>
        <strain evidence="2">AF72</strain>
    </source>
</reference>
<sequence>MNITFVFVGLFTLFGGTAAIFEDCIFQSNSWCGGGPLWGCGLLGPGFRIIGPLVSSKDEAEGLIKEVTTKYGVLNPVICPLTGRCPTFGFVALCCRSPRQYC</sequence>
<protein>
    <submittedName>
        <fullName evidence="2">Uncharacterized protein</fullName>
    </submittedName>
</protein>
<accession>A0AA36D5J3</accession>